<dbReference type="GO" id="GO:0016787">
    <property type="term" value="F:hydrolase activity"/>
    <property type="evidence" value="ECO:0007669"/>
    <property type="project" value="UniProtKB-KW"/>
</dbReference>
<name>A0A5N1BL14_9LACT</name>
<proteinExistence type="predicted"/>
<dbReference type="InterPro" id="IPR029058">
    <property type="entry name" value="AB_hydrolase_fold"/>
</dbReference>
<dbReference type="AlphaFoldDB" id="A0A5N1BL14"/>
<dbReference type="EMBL" id="VYVN01000011">
    <property type="protein sequence ID" value="KAA9240030.1"/>
    <property type="molecule type" value="Genomic_DNA"/>
</dbReference>
<reference evidence="3" key="1">
    <citation type="submission" date="2019-09" db="EMBL/GenBank/DDBJ databases">
        <title>Draft genome sequence assemblies of isolates from the urinary tract.</title>
        <authorList>
            <person name="Mores C.R."/>
            <person name="Putonti C."/>
            <person name="Wolfe A.J."/>
        </authorList>
    </citation>
    <scope>NUCLEOTIDE SEQUENCE [LARGE SCALE GENOMIC DNA]</scope>
    <source>
        <strain evidence="3">UMB8614</strain>
    </source>
</reference>
<dbReference type="Pfam" id="PF00561">
    <property type="entry name" value="Abhydrolase_1"/>
    <property type="match status" value="1"/>
</dbReference>
<comment type="caution">
    <text evidence="2">The sequence shown here is derived from an EMBL/GenBank/DDBJ whole genome shotgun (WGS) entry which is preliminary data.</text>
</comment>
<keyword evidence="3" id="KW-1185">Reference proteome</keyword>
<evidence type="ECO:0000313" key="2">
    <source>
        <dbReference type="EMBL" id="KAA9240030.1"/>
    </source>
</evidence>
<accession>A0A5N1BL14</accession>
<dbReference type="InterPro" id="IPR052920">
    <property type="entry name" value="DNA-binding_regulatory"/>
</dbReference>
<feature type="domain" description="AB hydrolase-1" evidence="1">
    <location>
        <begin position="134"/>
        <end position="245"/>
    </location>
</feature>
<gene>
    <name evidence="2" type="ORF">F6I34_05330</name>
</gene>
<dbReference type="Pfam" id="PF10142">
    <property type="entry name" value="PhoPQ_related"/>
    <property type="match status" value="1"/>
</dbReference>
<dbReference type="PANTHER" id="PTHR43358:SF4">
    <property type="entry name" value="ALPHA_BETA HYDROLASE FOLD-1 DOMAIN-CONTAINING PROTEIN"/>
    <property type="match status" value="1"/>
</dbReference>
<dbReference type="SUPFAM" id="SSF53474">
    <property type="entry name" value="alpha/beta-Hydrolases"/>
    <property type="match status" value="1"/>
</dbReference>
<dbReference type="Proteomes" id="UP000326476">
    <property type="component" value="Unassembled WGS sequence"/>
</dbReference>
<dbReference type="InterPro" id="IPR009199">
    <property type="entry name" value="PhoPQ-act_pathogen-rel_PqaA"/>
</dbReference>
<keyword evidence="2" id="KW-0378">Hydrolase</keyword>
<dbReference type="InterPro" id="IPR000073">
    <property type="entry name" value="AB_hydrolase_1"/>
</dbReference>
<protein>
    <submittedName>
        <fullName evidence="2">Alpha/beta hydrolase</fullName>
    </submittedName>
</protein>
<evidence type="ECO:0000259" key="1">
    <source>
        <dbReference type="Pfam" id="PF00561"/>
    </source>
</evidence>
<sequence length="354" mass="39440">MPSAKMITNLWEVLDRMKNKKGLTWLKKLGISLALLTVISLATTYFVGNYFVDYALVPNQGGQDRQVDQETKPGQTKSAVQEINANKAQAKADAKAWLDQVGDKKEAVSIRSQDGLTLSGNLFHNDSDQHKYALIVHGYQGQEADSYDIAPAFYQKGYQVLTISLRAHAPSQGQYIGMGYLDSQDLLEWVQWLIDRDSQAQIVLHGTSMGSATVLMASDKLPAAVKAVVADCGYSSIWDIFASELDKRFNLPTFPVFYMANTMARLRAGYDLREGNTVEYVAQSSLPILFIHGAADDFVPVSMARELYDAKAKGPKELYIVPEASHAEAKYKEPTTYYQKIFQFIQDYGEGNKD</sequence>
<dbReference type="PANTHER" id="PTHR43358">
    <property type="entry name" value="ALPHA/BETA-HYDROLASE"/>
    <property type="match status" value="1"/>
</dbReference>
<evidence type="ECO:0000313" key="3">
    <source>
        <dbReference type="Proteomes" id="UP000326476"/>
    </source>
</evidence>
<organism evidence="2 3">
    <name type="scientific">Aerococcus tenax</name>
    <dbReference type="NCBI Taxonomy" id="3078812"/>
    <lineage>
        <taxon>Bacteria</taxon>
        <taxon>Bacillati</taxon>
        <taxon>Bacillota</taxon>
        <taxon>Bacilli</taxon>
        <taxon>Lactobacillales</taxon>
        <taxon>Aerococcaceae</taxon>
        <taxon>Aerococcus</taxon>
    </lineage>
</organism>
<dbReference type="Gene3D" id="3.40.50.1820">
    <property type="entry name" value="alpha/beta hydrolase"/>
    <property type="match status" value="1"/>
</dbReference>